<organism evidence="1 2">
    <name type="scientific">Terrabacter lapilli</name>
    <dbReference type="NCBI Taxonomy" id="436231"/>
    <lineage>
        <taxon>Bacteria</taxon>
        <taxon>Bacillati</taxon>
        <taxon>Actinomycetota</taxon>
        <taxon>Actinomycetes</taxon>
        <taxon>Micrococcales</taxon>
        <taxon>Intrasporangiaceae</taxon>
        <taxon>Terrabacter</taxon>
    </lineage>
</organism>
<evidence type="ECO:0000313" key="2">
    <source>
        <dbReference type="Proteomes" id="UP001500013"/>
    </source>
</evidence>
<name>A0ABN2RYX0_9MICO</name>
<sequence length="132" mass="14432">MTTGAKRPPAAARRFNQLAVKAAGSRFIPLWAAVEHRGRRSGRTYTTPVAIAASTPDALYIGLPWGPGTDWVRNLLAAGRGTVRWKGVSYAVSEPTIVGSAEALAAAKTLPRLMMSRWKLEHFLRLHRDRVA</sequence>
<protein>
    <submittedName>
        <fullName evidence="1">Nitroreductase family deazaflavin-dependent oxidoreductase</fullName>
    </submittedName>
</protein>
<dbReference type="InterPro" id="IPR004378">
    <property type="entry name" value="F420H2_quin_Rdtase"/>
</dbReference>
<dbReference type="Gene3D" id="2.30.110.10">
    <property type="entry name" value="Electron Transport, Fmn-binding Protein, Chain A"/>
    <property type="match status" value="1"/>
</dbReference>
<dbReference type="Proteomes" id="UP001500013">
    <property type="component" value="Unassembled WGS sequence"/>
</dbReference>
<gene>
    <name evidence="1" type="ORF">GCM10009817_17320</name>
</gene>
<accession>A0ABN2RYX0</accession>
<dbReference type="NCBIfam" id="TIGR00026">
    <property type="entry name" value="hi_GC_TIGR00026"/>
    <property type="match status" value="1"/>
</dbReference>
<dbReference type="EMBL" id="BAAAPU010000007">
    <property type="protein sequence ID" value="GAA1977453.1"/>
    <property type="molecule type" value="Genomic_DNA"/>
</dbReference>
<reference evidence="1 2" key="1">
    <citation type="journal article" date="2019" name="Int. J. Syst. Evol. Microbiol.">
        <title>The Global Catalogue of Microorganisms (GCM) 10K type strain sequencing project: providing services to taxonomists for standard genome sequencing and annotation.</title>
        <authorList>
            <consortium name="The Broad Institute Genomics Platform"/>
            <consortium name="The Broad Institute Genome Sequencing Center for Infectious Disease"/>
            <person name="Wu L."/>
            <person name="Ma J."/>
        </authorList>
    </citation>
    <scope>NUCLEOTIDE SEQUENCE [LARGE SCALE GENOMIC DNA]</scope>
    <source>
        <strain evidence="1 2">JCM 15628</strain>
    </source>
</reference>
<comment type="caution">
    <text evidence="1">The sequence shown here is derived from an EMBL/GenBank/DDBJ whole genome shotgun (WGS) entry which is preliminary data.</text>
</comment>
<dbReference type="InterPro" id="IPR012349">
    <property type="entry name" value="Split_barrel_FMN-bd"/>
</dbReference>
<keyword evidence="2" id="KW-1185">Reference proteome</keyword>
<proteinExistence type="predicted"/>
<dbReference type="RefSeq" id="WP_344060600.1">
    <property type="nucleotide sequence ID" value="NZ_BAAAPU010000007.1"/>
</dbReference>
<evidence type="ECO:0000313" key="1">
    <source>
        <dbReference type="EMBL" id="GAA1977453.1"/>
    </source>
</evidence>